<dbReference type="InterPro" id="IPR001506">
    <property type="entry name" value="Peptidase_M12A"/>
</dbReference>
<keyword evidence="1" id="KW-0645">Protease</keyword>
<evidence type="ECO:0000256" key="3">
    <source>
        <dbReference type="ARBA" id="ARBA00022801"/>
    </source>
</evidence>
<dbReference type="OrthoDB" id="5851760at2759"/>
<dbReference type="KEGG" id="nai:NECAME_07476"/>
<keyword evidence="3" id="KW-0378">Hydrolase</keyword>
<gene>
    <name evidence="8" type="ORF">NECAME_07476</name>
</gene>
<protein>
    <submittedName>
        <fullName evidence="8">Astacin</fullName>
    </submittedName>
</protein>
<dbReference type="InterPro" id="IPR024079">
    <property type="entry name" value="MetalloPept_cat_dom_sf"/>
</dbReference>
<dbReference type="SUPFAM" id="SSF55486">
    <property type="entry name" value="Metalloproteases ('zincins'), catalytic domain"/>
    <property type="match status" value="1"/>
</dbReference>
<dbReference type="Proteomes" id="UP000053676">
    <property type="component" value="Unassembled WGS sequence"/>
</dbReference>
<accession>W2TM91</accession>
<evidence type="ECO:0000256" key="6">
    <source>
        <dbReference type="PROSITE-ProRule" id="PRU01211"/>
    </source>
</evidence>
<evidence type="ECO:0000313" key="9">
    <source>
        <dbReference type="Proteomes" id="UP000053676"/>
    </source>
</evidence>
<dbReference type="MEROPS" id="M12.310"/>
<dbReference type="GO" id="GO:0006508">
    <property type="term" value="P:proteolysis"/>
    <property type="evidence" value="ECO:0007669"/>
    <property type="project" value="UniProtKB-KW"/>
</dbReference>
<dbReference type="Gene3D" id="3.40.390.10">
    <property type="entry name" value="Collagenase (Catalytic Domain)"/>
    <property type="match status" value="1"/>
</dbReference>
<dbReference type="Pfam" id="PF01400">
    <property type="entry name" value="Astacin"/>
    <property type="match status" value="1"/>
</dbReference>
<feature type="domain" description="Peptidase M12A" evidence="7">
    <location>
        <begin position="1"/>
        <end position="77"/>
    </location>
</feature>
<dbReference type="GO" id="GO:0046872">
    <property type="term" value="F:metal ion binding"/>
    <property type="evidence" value="ECO:0007669"/>
    <property type="project" value="UniProtKB-KW"/>
</dbReference>
<evidence type="ECO:0000313" key="8">
    <source>
        <dbReference type="EMBL" id="ETN83240.1"/>
    </source>
</evidence>
<dbReference type="PANTHER" id="PTHR10127">
    <property type="entry name" value="DISCOIDIN, CUB, EGF, LAMININ , AND ZINC METALLOPROTEASE DOMAIN CONTAINING"/>
    <property type="match status" value="1"/>
</dbReference>
<evidence type="ECO:0000256" key="4">
    <source>
        <dbReference type="ARBA" id="ARBA00022833"/>
    </source>
</evidence>
<dbReference type="EMBL" id="KI658260">
    <property type="protein sequence ID" value="ETN83240.1"/>
    <property type="molecule type" value="Genomic_DNA"/>
</dbReference>
<sequence length="77" mass="8888">MRSVFVKATKEWSKNTCIDFRENRQAPNRIRLFKENGCWSYIGNLNRQQDLSLGNGCDSVREPSFSYSGTIKINSHS</sequence>
<dbReference type="PANTHER" id="PTHR10127:SF780">
    <property type="entry name" value="METALLOENDOPEPTIDASE"/>
    <property type="match status" value="1"/>
</dbReference>
<comment type="caution">
    <text evidence="6">Lacks conserved residue(s) required for the propagation of feature annotation.</text>
</comment>
<keyword evidence="5" id="KW-0482">Metalloprotease</keyword>
<keyword evidence="2" id="KW-0479">Metal-binding</keyword>
<dbReference type="AlphaFoldDB" id="W2TM91"/>
<organism evidence="8 9">
    <name type="scientific">Necator americanus</name>
    <name type="common">Human hookworm</name>
    <dbReference type="NCBI Taxonomy" id="51031"/>
    <lineage>
        <taxon>Eukaryota</taxon>
        <taxon>Metazoa</taxon>
        <taxon>Ecdysozoa</taxon>
        <taxon>Nematoda</taxon>
        <taxon>Chromadorea</taxon>
        <taxon>Rhabditida</taxon>
        <taxon>Rhabditina</taxon>
        <taxon>Rhabditomorpha</taxon>
        <taxon>Strongyloidea</taxon>
        <taxon>Ancylostomatidae</taxon>
        <taxon>Bunostominae</taxon>
        <taxon>Necator</taxon>
    </lineage>
</organism>
<evidence type="ECO:0000256" key="1">
    <source>
        <dbReference type="ARBA" id="ARBA00022670"/>
    </source>
</evidence>
<dbReference type="GO" id="GO:0004222">
    <property type="term" value="F:metalloendopeptidase activity"/>
    <property type="evidence" value="ECO:0007669"/>
    <property type="project" value="InterPro"/>
</dbReference>
<evidence type="ECO:0000256" key="5">
    <source>
        <dbReference type="ARBA" id="ARBA00023049"/>
    </source>
</evidence>
<keyword evidence="9" id="KW-1185">Reference proteome</keyword>
<name>W2TM91_NECAM</name>
<keyword evidence="4" id="KW-0862">Zinc</keyword>
<dbReference type="PROSITE" id="PS51864">
    <property type="entry name" value="ASTACIN"/>
    <property type="match status" value="1"/>
</dbReference>
<evidence type="ECO:0000256" key="2">
    <source>
        <dbReference type="ARBA" id="ARBA00022723"/>
    </source>
</evidence>
<reference evidence="9" key="1">
    <citation type="journal article" date="2014" name="Nat. Genet.">
        <title>Genome of the human hookworm Necator americanus.</title>
        <authorList>
            <person name="Tang Y.T."/>
            <person name="Gao X."/>
            <person name="Rosa B.A."/>
            <person name="Abubucker S."/>
            <person name="Hallsworth-Pepin K."/>
            <person name="Martin J."/>
            <person name="Tyagi R."/>
            <person name="Heizer E."/>
            <person name="Zhang X."/>
            <person name="Bhonagiri-Palsikar V."/>
            <person name="Minx P."/>
            <person name="Warren W.C."/>
            <person name="Wang Q."/>
            <person name="Zhan B."/>
            <person name="Hotez P.J."/>
            <person name="Sternberg P.W."/>
            <person name="Dougall A."/>
            <person name="Gaze S.T."/>
            <person name="Mulvenna J."/>
            <person name="Sotillo J."/>
            <person name="Ranganathan S."/>
            <person name="Rabelo E.M."/>
            <person name="Wilson R.K."/>
            <person name="Felgner P.L."/>
            <person name="Bethony J."/>
            <person name="Hawdon J.M."/>
            <person name="Gasser R.B."/>
            <person name="Loukas A."/>
            <person name="Mitreva M."/>
        </authorList>
    </citation>
    <scope>NUCLEOTIDE SEQUENCE [LARGE SCALE GENOMIC DNA]</scope>
</reference>
<proteinExistence type="predicted"/>
<evidence type="ECO:0000259" key="7">
    <source>
        <dbReference type="PROSITE" id="PS51864"/>
    </source>
</evidence>